<organism evidence="1 2">
    <name type="scientific">Thelephora ganbajun</name>
    <name type="common">Ganba fungus</name>
    <dbReference type="NCBI Taxonomy" id="370292"/>
    <lineage>
        <taxon>Eukaryota</taxon>
        <taxon>Fungi</taxon>
        <taxon>Dikarya</taxon>
        <taxon>Basidiomycota</taxon>
        <taxon>Agaricomycotina</taxon>
        <taxon>Agaricomycetes</taxon>
        <taxon>Thelephorales</taxon>
        <taxon>Thelephoraceae</taxon>
        <taxon>Thelephora</taxon>
    </lineage>
</organism>
<keyword evidence="2" id="KW-1185">Reference proteome</keyword>
<evidence type="ECO:0000313" key="1">
    <source>
        <dbReference type="EMBL" id="KAF9651040.1"/>
    </source>
</evidence>
<evidence type="ECO:0000313" key="2">
    <source>
        <dbReference type="Proteomes" id="UP000886501"/>
    </source>
</evidence>
<dbReference type="Proteomes" id="UP000886501">
    <property type="component" value="Unassembled WGS sequence"/>
</dbReference>
<reference evidence="1" key="1">
    <citation type="submission" date="2019-10" db="EMBL/GenBank/DDBJ databases">
        <authorList>
            <consortium name="DOE Joint Genome Institute"/>
            <person name="Kuo A."/>
            <person name="Miyauchi S."/>
            <person name="Kiss E."/>
            <person name="Drula E."/>
            <person name="Kohler A."/>
            <person name="Sanchez-Garcia M."/>
            <person name="Andreopoulos B."/>
            <person name="Barry K.W."/>
            <person name="Bonito G."/>
            <person name="Buee M."/>
            <person name="Carver A."/>
            <person name="Chen C."/>
            <person name="Cichocki N."/>
            <person name="Clum A."/>
            <person name="Culley D."/>
            <person name="Crous P.W."/>
            <person name="Fauchery L."/>
            <person name="Girlanda M."/>
            <person name="Hayes R."/>
            <person name="Keri Z."/>
            <person name="Labutti K."/>
            <person name="Lipzen A."/>
            <person name="Lombard V."/>
            <person name="Magnuson J."/>
            <person name="Maillard F."/>
            <person name="Morin E."/>
            <person name="Murat C."/>
            <person name="Nolan M."/>
            <person name="Ohm R."/>
            <person name="Pangilinan J."/>
            <person name="Pereira M."/>
            <person name="Perotto S."/>
            <person name="Peter M."/>
            <person name="Riley R."/>
            <person name="Sitrit Y."/>
            <person name="Stielow B."/>
            <person name="Szollosi G."/>
            <person name="Zifcakova L."/>
            <person name="Stursova M."/>
            <person name="Spatafora J.W."/>
            <person name="Tedersoo L."/>
            <person name="Vaario L.-M."/>
            <person name="Yamada A."/>
            <person name="Yan M."/>
            <person name="Wang P."/>
            <person name="Xu J."/>
            <person name="Bruns T."/>
            <person name="Baldrian P."/>
            <person name="Vilgalys R."/>
            <person name="Henrissat B."/>
            <person name="Grigoriev I.V."/>
            <person name="Hibbett D."/>
            <person name="Nagy L.G."/>
            <person name="Martin F.M."/>
        </authorList>
    </citation>
    <scope>NUCLEOTIDE SEQUENCE</scope>
    <source>
        <strain evidence="1">P2</strain>
    </source>
</reference>
<name>A0ACB6ZMP6_THEGA</name>
<protein>
    <submittedName>
        <fullName evidence="1">HD-domain/PDEase-like protein</fullName>
    </submittedName>
</protein>
<gene>
    <name evidence="1" type="ORF">BDM02DRAFT_1030410</name>
</gene>
<proteinExistence type="predicted"/>
<accession>A0ACB6ZMP6</accession>
<comment type="caution">
    <text evidence="1">The sequence shown here is derived from an EMBL/GenBank/DDBJ whole genome shotgun (WGS) entry which is preliminary data.</text>
</comment>
<reference evidence="1" key="2">
    <citation type="journal article" date="2020" name="Nat. Commun.">
        <title>Large-scale genome sequencing of mycorrhizal fungi provides insights into the early evolution of symbiotic traits.</title>
        <authorList>
            <person name="Miyauchi S."/>
            <person name="Kiss E."/>
            <person name="Kuo A."/>
            <person name="Drula E."/>
            <person name="Kohler A."/>
            <person name="Sanchez-Garcia M."/>
            <person name="Morin E."/>
            <person name="Andreopoulos B."/>
            <person name="Barry K.W."/>
            <person name="Bonito G."/>
            <person name="Buee M."/>
            <person name="Carver A."/>
            <person name="Chen C."/>
            <person name="Cichocki N."/>
            <person name="Clum A."/>
            <person name="Culley D."/>
            <person name="Crous P.W."/>
            <person name="Fauchery L."/>
            <person name="Girlanda M."/>
            <person name="Hayes R.D."/>
            <person name="Keri Z."/>
            <person name="LaButti K."/>
            <person name="Lipzen A."/>
            <person name="Lombard V."/>
            <person name="Magnuson J."/>
            <person name="Maillard F."/>
            <person name="Murat C."/>
            <person name="Nolan M."/>
            <person name="Ohm R.A."/>
            <person name="Pangilinan J."/>
            <person name="Pereira M.F."/>
            <person name="Perotto S."/>
            <person name="Peter M."/>
            <person name="Pfister S."/>
            <person name="Riley R."/>
            <person name="Sitrit Y."/>
            <person name="Stielow J.B."/>
            <person name="Szollosi G."/>
            <person name="Zifcakova L."/>
            <person name="Stursova M."/>
            <person name="Spatafora J.W."/>
            <person name="Tedersoo L."/>
            <person name="Vaario L.M."/>
            <person name="Yamada A."/>
            <person name="Yan M."/>
            <person name="Wang P."/>
            <person name="Xu J."/>
            <person name="Bruns T."/>
            <person name="Baldrian P."/>
            <person name="Vilgalys R."/>
            <person name="Dunand C."/>
            <person name="Henrissat B."/>
            <person name="Grigoriev I.V."/>
            <person name="Hibbett D."/>
            <person name="Nagy L.G."/>
            <person name="Martin F.M."/>
        </authorList>
    </citation>
    <scope>NUCLEOTIDE SEQUENCE</scope>
    <source>
        <strain evidence="1">P2</strain>
    </source>
</reference>
<dbReference type="EMBL" id="MU117979">
    <property type="protein sequence ID" value="KAF9651040.1"/>
    <property type="molecule type" value="Genomic_DNA"/>
</dbReference>
<sequence length="513" mass="58209">MRMFKDSIHGYMPFSPKICAFIDTAHFQRLRFVKQLGTSYRVWPGAAHNRFEHCLGVAYLARCMAEHLKDQQPELGITDRDVECVQVAGLCHDLGHGPFSHVWDGQFIPAALPGKYWKHEDASEMMFDDLVVKNNIDLPENDIQFIKALIAGDPSSCSDNTEKPFLFEIVANRRNGIDVDKFDYIARDTKVTSDIASSICTDRLINCARVIEDQICYDIKDANMLFELCHTRYSLHKLIYSHKTARAIEYMIVDALLAAESVMHFAGYVTDPGRYLHLTDSIIELIQMSNDQNLTEAQAILNRITSRDLYKTVDYKVFTWDWKGHLRKFFNPEAIVSAARLHKPENDEERVALEELSNHHVIIDEVVLHYGMGNGNPVDSIRFYSKRKPQECSKAEPGDISSLMPATFGEVLLRIYTRDIRFFGLIQHGYRLILQGLPSSPEEELPTSGSDQPSTPTRFGAASPVRSSSGRVFSNNSFTTVKPGYVPPSPTAEHVKRKWEDGVLSPCKKLRSE</sequence>